<organism evidence="1 2">
    <name type="scientific">Stylosanthes scabra</name>
    <dbReference type="NCBI Taxonomy" id="79078"/>
    <lineage>
        <taxon>Eukaryota</taxon>
        <taxon>Viridiplantae</taxon>
        <taxon>Streptophyta</taxon>
        <taxon>Embryophyta</taxon>
        <taxon>Tracheophyta</taxon>
        <taxon>Spermatophyta</taxon>
        <taxon>Magnoliopsida</taxon>
        <taxon>eudicotyledons</taxon>
        <taxon>Gunneridae</taxon>
        <taxon>Pentapetalae</taxon>
        <taxon>rosids</taxon>
        <taxon>fabids</taxon>
        <taxon>Fabales</taxon>
        <taxon>Fabaceae</taxon>
        <taxon>Papilionoideae</taxon>
        <taxon>50 kb inversion clade</taxon>
        <taxon>dalbergioids sensu lato</taxon>
        <taxon>Dalbergieae</taxon>
        <taxon>Pterocarpus clade</taxon>
        <taxon>Stylosanthes</taxon>
    </lineage>
</organism>
<comment type="caution">
    <text evidence="1">The sequence shown here is derived from an EMBL/GenBank/DDBJ whole genome shotgun (WGS) entry which is preliminary data.</text>
</comment>
<sequence>MEEGRQELHVAANRKSIGALDQKLSRPEVGVRSGRIDSELVLQPILHQLPHSLMRECSSMSSLSPIAYYSRAIQSTSVSSPSASLLAFSV</sequence>
<keyword evidence="2" id="KW-1185">Reference proteome</keyword>
<evidence type="ECO:0000313" key="2">
    <source>
        <dbReference type="Proteomes" id="UP001341840"/>
    </source>
</evidence>
<evidence type="ECO:0000313" key="1">
    <source>
        <dbReference type="EMBL" id="MED6201836.1"/>
    </source>
</evidence>
<proteinExistence type="predicted"/>
<name>A0ABU6XX02_9FABA</name>
<reference evidence="1 2" key="1">
    <citation type="journal article" date="2023" name="Plants (Basel)">
        <title>Bridging the Gap: Combining Genomics and Transcriptomics Approaches to Understand Stylosanthes scabra, an Orphan Legume from the Brazilian Caatinga.</title>
        <authorList>
            <person name="Ferreira-Neto J.R.C."/>
            <person name="da Silva M.D."/>
            <person name="Binneck E."/>
            <person name="de Melo N.F."/>
            <person name="da Silva R.H."/>
            <person name="de Melo A.L.T.M."/>
            <person name="Pandolfi V."/>
            <person name="Bustamante F.O."/>
            <person name="Brasileiro-Vidal A.C."/>
            <person name="Benko-Iseppon A.M."/>
        </authorList>
    </citation>
    <scope>NUCLEOTIDE SEQUENCE [LARGE SCALE GENOMIC DNA]</scope>
    <source>
        <tissue evidence="1">Leaves</tissue>
    </source>
</reference>
<gene>
    <name evidence="1" type="ORF">PIB30_099083</name>
</gene>
<dbReference type="EMBL" id="JASCZI010214055">
    <property type="protein sequence ID" value="MED6201836.1"/>
    <property type="molecule type" value="Genomic_DNA"/>
</dbReference>
<protein>
    <submittedName>
        <fullName evidence="1">Uncharacterized protein</fullName>
    </submittedName>
</protein>
<dbReference type="Proteomes" id="UP001341840">
    <property type="component" value="Unassembled WGS sequence"/>
</dbReference>
<accession>A0ABU6XX02</accession>